<sequence length="129" mass="13540">MPDRIFVFLGALNMFLAVGAGAFGAHGLRRILSADMLQVWQTAVTYHMAHALGLLAIAALAPRFAHAPGMWNAAGWLMFAGIVVFSGSLYLLAGTGIRWLGAITPLGGTAFLAAWALVAWQALRATSGS</sequence>
<name>A0A1W6YKC3_9BORD</name>
<evidence type="ECO:0000256" key="1">
    <source>
        <dbReference type="ARBA" id="ARBA00004141"/>
    </source>
</evidence>
<organism evidence="7 8">
    <name type="scientific">Bordetella genomosp. 8</name>
    <dbReference type="NCBI Taxonomy" id="1416806"/>
    <lineage>
        <taxon>Bacteria</taxon>
        <taxon>Pseudomonadati</taxon>
        <taxon>Pseudomonadota</taxon>
        <taxon>Betaproteobacteria</taxon>
        <taxon>Burkholderiales</taxon>
        <taxon>Alcaligenaceae</taxon>
        <taxon>Bordetella</taxon>
    </lineage>
</organism>
<evidence type="ECO:0000256" key="4">
    <source>
        <dbReference type="ARBA" id="ARBA00022989"/>
    </source>
</evidence>
<evidence type="ECO:0000313" key="7">
    <source>
        <dbReference type="EMBL" id="ARP81520.1"/>
    </source>
</evidence>
<dbReference type="STRING" id="1416806.CAL12_12345"/>
<protein>
    <recommendedName>
        <fullName evidence="9">DUF423 domain-containing protein</fullName>
    </recommendedName>
</protein>
<keyword evidence="3 6" id="KW-0812">Transmembrane</keyword>
<dbReference type="Pfam" id="PF04241">
    <property type="entry name" value="DUF423"/>
    <property type="match status" value="1"/>
</dbReference>
<gene>
    <name evidence="7" type="ORF">CAL12_12345</name>
</gene>
<feature type="transmembrane region" description="Helical" evidence="6">
    <location>
        <begin position="99"/>
        <end position="123"/>
    </location>
</feature>
<dbReference type="Proteomes" id="UP000194151">
    <property type="component" value="Chromosome"/>
</dbReference>
<evidence type="ECO:0000256" key="3">
    <source>
        <dbReference type="ARBA" id="ARBA00022692"/>
    </source>
</evidence>
<accession>A0A1W6YKC3</accession>
<dbReference type="InterPro" id="IPR006696">
    <property type="entry name" value="DUF423"/>
</dbReference>
<dbReference type="OrthoDB" id="9802121at2"/>
<dbReference type="AlphaFoldDB" id="A0A1W6YKC3"/>
<dbReference type="PANTHER" id="PTHR43461">
    <property type="entry name" value="TRANSMEMBRANE PROTEIN 256"/>
    <property type="match status" value="1"/>
</dbReference>
<evidence type="ECO:0008006" key="9">
    <source>
        <dbReference type="Google" id="ProtNLM"/>
    </source>
</evidence>
<dbReference type="EMBL" id="CP021108">
    <property type="protein sequence ID" value="ARP81520.1"/>
    <property type="molecule type" value="Genomic_DNA"/>
</dbReference>
<dbReference type="PANTHER" id="PTHR43461:SF1">
    <property type="entry name" value="TRANSMEMBRANE PROTEIN 256"/>
    <property type="match status" value="1"/>
</dbReference>
<comment type="similarity">
    <text evidence="2">Belongs to the UPF0382 family.</text>
</comment>
<keyword evidence="5 6" id="KW-0472">Membrane</keyword>
<evidence type="ECO:0000256" key="6">
    <source>
        <dbReference type="SAM" id="Phobius"/>
    </source>
</evidence>
<keyword evidence="4 6" id="KW-1133">Transmembrane helix</keyword>
<evidence type="ECO:0000256" key="5">
    <source>
        <dbReference type="ARBA" id="ARBA00023136"/>
    </source>
</evidence>
<evidence type="ECO:0000313" key="8">
    <source>
        <dbReference type="Proteomes" id="UP000194151"/>
    </source>
</evidence>
<comment type="subcellular location">
    <subcellularLocation>
        <location evidence="1">Membrane</location>
        <topology evidence="1">Multi-pass membrane protein</topology>
    </subcellularLocation>
</comment>
<feature type="transmembrane region" description="Helical" evidence="6">
    <location>
        <begin position="73"/>
        <end position="93"/>
    </location>
</feature>
<dbReference type="KEGG" id="bgv:CAL12_12345"/>
<keyword evidence="8" id="KW-1185">Reference proteome</keyword>
<dbReference type="RefSeq" id="WP_086064710.1">
    <property type="nucleotide sequence ID" value="NZ_CP021108.1"/>
</dbReference>
<dbReference type="GO" id="GO:0005886">
    <property type="term" value="C:plasma membrane"/>
    <property type="evidence" value="ECO:0007669"/>
    <property type="project" value="TreeGrafter"/>
</dbReference>
<feature type="transmembrane region" description="Helical" evidence="6">
    <location>
        <begin position="40"/>
        <end position="61"/>
    </location>
</feature>
<reference evidence="7 8" key="1">
    <citation type="submission" date="2017-05" db="EMBL/GenBank/DDBJ databases">
        <title>Complete and WGS of Bordetella genogroups.</title>
        <authorList>
            <person name="Spilker T."/>
            <person name="LiPuma J."/>
        </authorList>
    </citation>
    <scope>NUCLEOTIDE SEQUENCE [LARGE SCALE GENOMIC DNA]</scope>
    <source>
        <strain evidence="7 8">AU19157</strain>
    </source>
</reference>
<proteinExistence type="inferred from homology"/>
<evidence type="ECO:0000256" key="2">
    <source>
        <dbReference type="ARBA" id="ARBA00009694"/>
    </source>
</evidence>